<name>A0AA39UM21_9AGAR</name>
<proteinExistence type="predicted"/>
<feature type="non-terminal residue" evidence="1">
    <location>
        <position position="1"/>
    </location>
</feature>
<sequence>RYRSVLTFGHLTICKFSNDVSGQKKLAARDYKDLLQCSIPCFDGLFPEEDNHIVIDTLFDFTMWHALAKSRMHTDSSLYAFKAVTSSLGSQLHCFVKTVCPQFKTKETPAEMAAQKSWVSLSDPPAAQTQTTAKSGKIFNLLTYKFHSLGDYCWTIPQFGTTDSYSTQIV</sequence>
<accession>A0AA39UM21</accession>
<evidence type="ECO:0000313" key="1">
    <source>
        <dbReference type="EMBL" id="KAK0493663.1"/>
    </source>
</evidence>
<organism evidence="1 2">
    <name type="scientific">Armillaria luteobubalina</name>
    <dbReference type="NCBI Taxonomy" id="153913"/>
    <lineage>
        <taxon>Eukaryota</taxon>
        <taxon>Fungi</taxon>
        <taxon>Dikarya</taxon>
        <taxon>Basidiomycota</taxon>
        <taxon>Agaricomycotina</taxon>
        <taxon>Agaricomycetes</taxon>
        <taxon>Agaricomycetidae</taxon>
        <taxon>Agaricales</taxon>
        <taxon>Marasmiineae</taxon>
        <taxon>Physalacriaceae</taxon>
        <taxon>Armillaria</taxon>
    </lineage>
</organism>
<comment type="caution">
    <text evidence="1">The sequence shown here is derived from an EMBL/GenBank/DDBJ whole genome shotgun (WGS) entry which is preliminary data.</text>
</comment>
<reference evidence="1" key="1">
    <citation type="submission" date="2023-06" db="EMBL/GenBank/DDBJ databases">
        <authorList>
            <consortium name="Lawrence Berkeley National Laboratory"/>
            <person name="Ahrendt S."/>
            <person name="Sahu N."/>
            <person name="Indic B."/>
            <person name="Wong-Bajracharya J."/>
            <person name="Merenyi Z."/>
            <person name="Ke H.-M."/>
            <person name="Monk M."/>
            <person name="Kocsube S."/>
            <person name="Drula E."/>
            <person name="Lipzen A."/>
            <person name="Balint B."/>
            <person name="Henrissat B."/>
            <person name="Andreopoulos B."/>
            <person name="Martin F.M."/>
            <person name="Harder C.B."/>
            <person name="Rigling D."/>
            <person name="Ford K.L."/>
            <person name="Foster G.D."/>
            <person name="Pangilinan J."/>
            <person name="Papanicolaou A."/>
            <person name="Barry K."/>
            <person name="LaButti K."/>
            <person name="Viragh M."/>
            <person name="Koriabine M."/>
            <person name="Yan M."/>
            <person name="Riley R."/>
            <person name="Champramary S."/>
            <person name="Plett K.L."/>
            <person name="Tsai I.J."/>
            <person name="Slot J."/>
            <person name="Sipos G."/>
            <person name="Plett J."/>
            <person name="Nagy L.G."/>
            <person name="Grigoriev I.V."/>
        </authorList>
    </citation>
    <scope>NUCLEOTIDE SEQUENCE</scope>
    <source>
        <strain evidence="1">HWK02</strain>
    </source>
</reference>
<dbReference type="EMBL" id="JAUEPU010000024">
    <property type="protein sequence ID" value="KAK0493663.1"/>
    <property type="molecule type" value="Genomic_DNA"/>
</dbReference>
<dbReference type="Proteomes" id="UP001175228">
    <property type="component" value="Unassembled WGS sequence"/>
</dbReference>
<evidence type="ECO:0000313" key="2">
    <source>
        <dbReference type="Proteomes" id="UP001175228"/>
    </source>
</evidence>
<gene>
    <name evidence="1" type="ORF">EDD18DRAFT_1021208</name>
</gene>
<keyword evidence="2" id="KW-1185">Reference proteome</keyword>
<dbReference type="AlphaFoldDB" id="A0AA39UM21"/>
<feature type="non-terminal residue" evidence="1">
    <location>
        <position position="170"/>
    </location>
</feature>
<protein>
    <submittedName>
        <fullName evidence="1">Uncharacterized protein</fullName>
    </submittedName>
</protein>